<dbReference type="Proteomes" id="UP000238362">
    <property type="component" value="Unassembled WGS sequence"/>
</dbReference>
<reference evidence="1 2" key="1">
    <citation type="submission" date="2018-03" db="EMBL/GenBank/DDBJ databases">
        <title>Genomic Encyclopedia of Type Strains, Phase III (KMG-III): the genomes of soil and plant-associated and newly described type strains.</title>
        <authorList>
            <person name="Whitman W."/>
        </authorList>
    </citation>
    <scope>NUCLEOTIDE SEQUENCE [LARGE SCALE GENOMIC DNA]</scope>
    <source>
        <strain evidence="1 2">CGMCC 4.7125</strain>
    </source>
</reference>
<proteinExistence type="predicted"/>
<dbReference type="EMBL" id="PVNH01000009">
    <property type="protein sequence ID" value="PRX45349.1"/>
    <property type="molecule type" value="Genomic_DNA"/>
</dbReference>
<evidence type="ECO:0000313" key="1">
    <source>
        <dbReference type="EMBL" id="PRX45349.1"/>
    </source>
</evidence>
<evidence type="ECO:0000313" key="2">
    <source>
        <dbReference type="Proteomes" id="UP000238362"/>
    </source>
</evidence>
<gene>
    <name evidence="1" type="ORF">B0I33_10910</name>
</gene>
<accession>A0A2T0LPU5</accession>
<comment type="caution">
    <text evidence="1">The sequence shown here is derived from an EMBL/GenBank/DDBJ whole genome shotgun (WGS) entry which is preliminary data.</text>
</comment>
<sequence>MSKKNIVPMAGGTSAMPKVLGTLIVLGLLVLVVKHPADAALWVQELAAWVGSVVDGIAAFFQQLAA</sequence>
<keyword evidence="2" id="KW-1185">Reference proteome</keyword>
<name>A0A2T0LPU5_9PSEU</name>
<protein>
    <submittedName>
        <fullName evidence="1">Uncharacterized protein</fullName>
    </submittedName>
</protein>
<organism evidence="1 2">
    <name type="scientific">Prauserella shujinwangii</name>
    <dbReference type="NCBI Taxonomy" id="1453103"/>
    <lineage>
        <taxon>Bacteria</taxon>
        <taxon>Bacillati</taxon>
        <taxon>Actinomycetota</taxon>
        <taxon>Actinomycetes</taxon>
        <taxon>Pseudonocardiales</taxon>
        <taxon>Pseudonocardiaceae</taxon>
        <taxon>Prauserella</taxon>
    </lineage>
</organism>
<dbReference type="OrthoDB" id="3698055at2"/>
<dbReference type="RefSeq" id="WP_106180573.1">
    <property type="nucleotide sequence ID" value="NZ_PVNH01000009.1"/>
</dbReference>
<dbReference type="AlphaFoldDB" id="A0A2T0LPU5"/>